<proteinExistence type="inferred from homology"/>
<dbReference type="GO" id="GO:0005634">
    <property type="term" value="C:nucleus"/>
    <property type="evidence" value="ECO:0007669"/>
    <property type="project" value="TreeGrafter"/>
</dbReference>
<sequence length="352" mass="37530">MSKLIVVTGATGNQGGSVAATFLGLSGWRVRVITRNPDSAKAQALKAAGAEVVRADLGDSDTAALRAALDGAHAIFLNTDFWETYRPAAATLLSAGKDPAAAGRLAFDHETKCRKNVADVAATLPTLERLVVSSLTSIVGGSLFLSDPHATTRAFHPEAKNWAVEYIETQLPALAAKLSVIVPCAYNTNRLMVPRRATPTATTATTTTTTTPAGIYQFVSPLKIDIHLPTIDPATGTGAFVRCLVEDEPAGTKLLAYDSNQTLGDLVDVFRRVTGTNEATAVVVPVSTAALVQMGQSWEVLATVDYINEHDAYERGEPGFVRPHQLQHPPARPSYEDWARTVDWEKLIAGEA</sequence>
<dbReference type="eggNOG" id="ENOG502SK5J">
    <property type="taxonomic scope" value="Eukaryota"/>
</dbReference>
<dbReference type="SUPFAM" id="SSF51735">
    <property type="entry name" value="NAD(P)-binding Rossmann-fold domains"/>
    <property type="match status" value="1"/>
</dbReference>
<dbReference type="InterPro" id="IPR051164">
    <property type="entry name" value="NmrA-like_oxidored"/>
</dbReference>
<dbReference type="OrthoDB" id="300709at2759"/>
<organism evidence="4 5">
    <name type="scientific">Sporothrix schenckii (strain ATCC 58251 / de Perez 2211183)</name>
    <name type="common">Rose-picker's disease fungus</name>
    <dbReference type="NCBI Taxonomy" id="1391915"/>
    <lineage>
        <taxon>Eukaryota</taxon>
        <taxon>Fungi</taxon>
        <taxon>Dikarya</taxon>
        <taxon>Ascomycota</taxon>
        <taxon>Pezizomycotina</taxon>
        <taxon>Sordariomycetes</taxon>
        <taxon>Sordariomycetidae</taxon>
        <taxon>Ophiostomatales</taxon>
        <taxon>Ophiostomataceae</taxon>
        <taxon>Sporothrix</taxon>
    </lineage>
</organism>
<dbReference type="EMBL" id="KI440852">
    <property type="protein sequence ID" value="ERS95700.1"/>
    <property type="molecule type" value="Genomic_DNA"/>
</dbReference>
<dbReference type="InterPro" id="IPR008030">
    <property type="entry name" value="NmrA-like"/>
</dbReference>
<dbReference type="HOGENOM" id="CLU_007383_8_6_1"/>
<dbReference type="PANTHER" id="PTHR42748">
    <property type="entry name" value="NITROGEN METABOLITE REPRESSION PROTEIN NMRA FAMILY MEMBER"/>
    <property type="match status" value="1"/>
</dbReference>
<evidence type="ECO:0000256" key="1">
    <source>
        <dbReference type="ARBA" id="ARBA00006328"/>
    </source>
</evidence>
<dbReference type="Gene3D" id="3.40.50.720">
    <property type="entry name" value="NAD(P)-binding Rossmann-like Domain"/>
    <property type="match status" value="1"/>
</dbReference>
<protein>
    <recommendedName>
        <fullName evidence="3">NmrA-like domain-containing protein</fullName>
    </recommendedName>
</protein>
<dbReference type="Gene3D" id="3.90.25.10">
    <property type="entry name" value="UDP-galactose 4-epimerase, domain 1"/>
    <property type="match status" value="1"/>
</dbReference>
<evidence type="ECO:0000256" key="2">
    <source>
        <dbReference type="ARBA" id="ARBA00022857"/>
    </source>
</evidence>
<accession>U7PMF6</accession>
<dbReference type="AlphaFoldDB" id="U7PMF6"/>
<evidence type="ECO:0000259" key="3">
    <source>
        <dbReference type="Pfam" id="PF05368"/>
    </source>
</evidence>
<dbReference type="Proteomes" id="UP000018087">
    <property type="component" value="Unassembled WGS sequence"/>
</dbReference>
<dbReference type="PANTHER" id="PTHR42748:SF29">
    <property type="entry name" value="NMRA-LIKE DOMAIN-CONTAINING PROTEIN"/>
    <property type="match status" value="1"/>
</dbReference>
<name>U7PMF6_SPOS1</name>
<keyword evidence="5" id="KW-1185">Reference proteome</keyword>
<feature type="domain" description="NmrA-like" evidence="3">
    <location>
        <begin position="1"/>
        <end position="315"/>
    </location>
</feature>
<keyword evidence="2" id="KW-0521">NADP</keyword>
<reference evidence="5" key="1">
    <citation type="journal article" date="2014" name="Genome Announc.">
        <title>Genome sequence of the pathogenic fungus Sporothrix schenckii (ATCC 58251).</title>
        <authorList>
            <person name="Cuomo C.A."/>
            <person name="Rodriguez-Del Valle N."/>
            <person name="Perez-Sanchez L."/>
            <person name="Abouelleil A."/>
            <person name="Goldberg J."/>
            <person name="Young S."/>
            <person name="Zeng Q."/>
            <person name="Birren B.W."/>
        </authorList>
    </citation>
    <scope>NUCLEOTIDE SEQUENCE [LARGE SCALE GENOMIC DNA]</scope>
    <source>
        <strain evidence="5">ATCC 58251 / de Perez 2211183</strain>
    </source>
</reference>
<dbReference type="InterPro" id="IPR036291">
    <property type="entry name" value="NAD(P)-bd_dom_sf"/>
</dbReference>
<comment type="similarity">
    <text evidence="1">Belongs to the NmrA-type oxidoreductase family.</text>
</comment>
<dbReference type="STRING" id="1391915.U7PMF6"/>
<dbReference type="Pfam" id="PF05368">
    <property type="entry name" value="NmrA"/>
    <property type="match status" value="1"/>
</dbReference>
<evidence type="ECO:0000313" key="5">
    <source>
        <dbReference type="Proteomes" id="UP000018087"/>
    </source>
</evidence>
<evidence type="ECO:0000313" key="4">
    <source>
        <dbReference type="EMBL" id="ERS95700.1"/>
    </source>
</evidence>
<gene>
    <name evidence="4" type="ORF">HMPREF1624_07775</name>
</gene>